<accession>A0A8S5V1Z0</accession>
<sequence length="380" mass="43263">MEVKKTSKYFVDLVESMKEDYTNLQSSINNQHNSYNKKLEIMNAMLEYNNSLSSRLEKDFDALRENNRIVEAMYDGNAMHRKNIFNSNKVLFVDSNKILKNNSSYDTYGNCVHPKVIGNLENVLNFNSSVGYIFKPSATVSINGESNSEYVNILKHDTIADKAPVFDQYTSNVLTVTIDFPDNPLIGATNCNAIELSPFLAGAAILKAITIITTPGTQLSNDAIIMDYDQPLEDTRILFDSIYAIKTLTLSFDLTFTNNLGLYPFGLRHIYLYNANFDTERSNIVIRNDYQNLIKYIDDGIIISNQDGSDTSNKYSVHETTCSEQGIKLYSYYANNNLLYQIETHTRDLANQLSRNTKVFYADIPVKKAMYSIEFKKVRT</sequence>
<organism evidence="1">
    <name type="scientific">Myoviridae sp. ctJ2i1</name>
    <dbReference type="NCBI Taxonomy" id="2825079"/>
    <lineage>
        <taxon>Viruses</taxon>
        <taxon>Duplodnaviria</taxon>
        <taxon>Heunggongvirae</taxon>
        <taxon>Uroviricota</taxon>
        <taxon>Caudoviricetes</taxon>
    </lineage>
</organism>
<reference evidence="1" key="1">
    <citation type="journal article" date="2021" name="Proc. Natl. Acad. Sci. U.S.A.">
        <title>A Catalog of Tens of Thousands of Viruses from Human Metagenomes Reveals Hidden Associations with Chronic Diseases.</title>
        <authorList>
            <person name="Tisza M.J."/>
            <person name="Buck C.B."/>
        </authorList>
    </citation>
    <scope>NUCLEOTIDE SEQUENCE</scope>
    <source>
        <strain evidence="1">CtJ2i1</strain>
    </source>
</reference>
<protein>
    <submittedName>
        <fullName evidence="1">Uncharacterized protein</fullName>
    </submittedName>
</protein>
<dbReference type="EMBL" id="BK016182">
    <property type="protein sequence ID" value="DAG00733.1"/>
    <property type="molecule type" value="Genomic_DNA"/>
</dbReference>
<proteinExistence type="predicted"/>
<name>A0A8S5V1Z0_9CAUD</name>
<evidence type="ECO:0000313" key="1">
    <source>
        <dbReference type="EMBL" id="DAG00733.1"/>
    </source>
</evidence>